<accession>A0ABM3RDC4</accession>
<feature type="domain" description="3-beta hydroxysteroid dehydrogenase/isomerase" evidence="4">
    <location>
        <begin position="12"/>
        <end position="137"/>
    </location>
</feature>
<evidence type="ECO:0000256" key="3">
    <source>
        <dbReference type="RuleBase" id="RU004475"/>
    </source>
</evidence>
<dbReference type="PANTHER" id="PTHR10366:SF696">
    <property type="entry name" value="OS07G0601900 PROTEIN"/>
    <property type="match status" value="1"/>
</dbReference>
<keyword evidence="5" id="KW-1185">Reference proteome</keyword>
<dbReference type="InterPro" id="IPR002225">
    <property type="entry name" value="3Beta_OHSteriod_DH/Estase"/>
</dbReference>
<dbReference type="InterPro" id="IPR050425">
    <property type="entry name" value="NAD(P)_dehydrat-like"/>
</dbReference>
<dbReference type="InterPro" id="IPR036291">
    <property type="entry name" value="NAD(P)-bd_dom_sf"/>
</dbReference>
<dbReference type="PANTHER" id="PTHR10366">
    <property type="entry name" value="NAD DEPENDENT EPIMERASE/DEHYDRATASE"/>
    <property type="match status" value="1"/>
</dbReference>
<sequence length="361" mass="40508">MEESSRYCKVCVTGGAGFIGSSLIKMLLDKGLYYVHATLRNLGDPIKVKVLKSMEGADTRLKLFEADIYNPQQFEVAIKDCQFVFHIATPLMHSPNSQYKDLIEASIGGVKSIITSCIRSGTVRRLIYTASVMAASPLKDDDTGFMDFVDENCWTPLHLPFVNSSIHKVHVDLRAGPCTIRALAICNYDYIISKTESEKEVLRFGEDGNMEVVTLVCGLVGGDTLLSYTPATTAVLLCQITEIESQYYQTFRCLEDLCGKIPIIHIHDICEAHIFCIQNDSINGRVLCASNYVSSTEIAECLEQTYPEFHVKQMYKEGPKRTIRWGSTKLTDHGFNYKYDMKMILDDCVNCSRRLDGLFSS</sequence>
<dbReference type="SUPFAM" id="SSF51735">
    <property type="entry name" value="NAD(P)-binding Rossmann-fold domains"/>
    <property type="match status" value="1"/>
</dbReference>
<reference evidence="6" key="2">
    <citation type="submission" date="2025-08" db="UniProtKB">
        <authorList>
            <consortium name="RefSeq"/>
        </authorList>
    </citation>
    <scope>IDENTIFICATION</scope>
    <source>
        <tissue evidence="6">Leaf</tissue>
    </source>
</reference>
<dbReference type="Gene3D" id="3.40.50.720">
    <property type="entry name" value="NAD(P)-binding Rossmann-like Domain"/>
    <property type="match status" value="1"/>
</dbReference>
<evidence type="ECO:0000313" key="6">
    <source>
        <dbReference type="RefSeq" id="XP_056693610.1"/>
    </source>
</evidence>
<evidence type="ECO:0000256" key="1">
    <source>
        <dbReference type="ARBA" id="ARBA00022857"/>
    </source>
</evidence>
<dbReference type="Pfam" id="PF01073">
    <property type="entry name" value="3Beta_HSD"/>
    <property type="match status" value="1"/>
</dbReference>
<dbReference type="GeneID" id="110780187"/>
<organism evidence="5 6">
    <name type="scientific">Spinacia oleracea</name>
    <name type="common">Spinach</name>
    <dbReference type="NCBI Taxonomy" id="3562"/>
    <lineage>
        <taxon>Eukaryota</taxon>
        <taxon>Viridiplantae</taxon>
        <taxon>Streptophyta</taxon>
        <taxon>Embryophyta</taxon>
        <taxon>Tracheophyta</taxon>
        <taxon>Spermatophyta</taxon>
        <taxon>Magnoliopsida</taxon>
        <taxon>eudicotyledons</taxon>
        <taxon>Gunneridae</taxon>
        <taxon>Pentapetalae</taxon>
        <taxon>Caryophyllales</taxon>
        <taxon>Chenopodiaceae</taxon>
        <taxon>Chenopodioideae</taxon>
        <taxon>Anserineae</taxon>
        <taxon>Spinacia</taxon>
    </lineage>
</organism>
<evidence type="ECO:0000256" key="2">
    <source>
        <dbReference type="ARBA" id="ARBA00023002"/>
    </source>
</evidence>
<gene>
    <name evidence="6" type="primary">LOC110780187</name>
</gene>
<name>A0ABM3RDC4_SPIOL</name>
<comment type="similarity">
    <text evidence="3">Belongs to the 3-beta-HSD family.</text>
</comment>
<keyword evidence="2 3" id="KW-0560">Oxidoreductase</keyword>
<dbReference type="RefSeq" id="XP_056693610.1">
    <property type="nucleotide sequence ID" value="XM_056837632.1"/>
</dbReference>
<evidence type="ECO:0000259" key="4">
    <source>
        <dbReference type="Pfam" id="PF01073"/>
    </source>
</evidence>
<evidence type="ECO:0000313" key="5">
    <source>
        <dbReference type="Proteomes" id="UP000813463"/>
    </source>
</evidence>
<proteinExistence type="inferred from homology"/>
<keyword evidence="1" id="KW-0521">NADP</keyword>
<dbReference type="Proteomes" id="UP000813463">
    <property type="component" value="Chromosome 2"/>
</dbReference>
<reference evidence="5" key="1">
    <citation type="journal article" date="2021" name="Nat. Commun.">
        <title>Genomic analyses provide insights into spinach domestication and the genetic basis of agronomic traits.</title>
        <authorList>
            <person name="Cai X."/>
            <person name="Sun X."/>
            <person name="Xu C."/>
            <person name="Sun H."/>
            <person name="Wang X."/>
            <person name="Ge C."/>
            <person name="Zhang Z."/>
            <person name="Wang Q."/>
            <person name="Fei Z."/>
            <person name="Jiao C."/>
            <person name="Wang Q."/>
        </authorList>
    </citation>
    <scope>NUCLEOTIDE SEQUENCE [LARGE SCALE GENOMIC DNA]</scope>
    <source>
        <strain evidence="5">cv. Varoflay</strain>
    </source>
</reference>
<protein>
    <submittedName>
        <fullName evidence="6">Anthocyanidin reductase ((2S)-flavan-3-ol-forming)-like isoform X1</fullName>
    </submittedName>
</protein>